<dbReference type="Proteomes" id="UP000434475">
    <property type="component" value="Unassembled WGS sequence"/>
</dbReference>
<dbReference type="RefSeq" id="WP_009260106.1">
    <property type="nucleotide sequence ID" value="NZ_CACRUB010000072.1"/>
</dbReference>
<accession>A0A174WGA2</accession>
<reference evidence="1 2" key="1">
    <citation type="journal article" date="2019" name="Nat. Med.">
        <title>A library of human gut bacterial isolates paired with longitudinal multiomics data enables mechanistic microbiome research.</title>
        <authorList>
            <person name="Poyet M."/>
            <person name="Groussin M."/>
            <person name="Gibbons S.M."/>
            <person name="Avila-Pacheco J."/>
            <person name="Jiang X."/>
            <person name="Kearney S.M."/>
            <person name="Perrotta A.R."/>
            <person name="Berdy B."/>
            <person name="Zhao S."/>
            <person name="Lieberman T.D."/>
            <person name="Swanson P.K."/>
            <person name="Smith M."/>
            <person name="Roesemann S."/>
            <person name="Alexander J.E."/>
            <person name="Rich S.A."/>
            <person name="Livny J."/>
            <person name="Vlamakis H."/>
            <person name="Clish C."/>
            <person name="Bullock K."/>
            <person name="Deik A."/>
            <person name="Scott J."/>
            <person name="Pierce K.A."/>
            <person name="Xavier R.J."/>
            <person name="Alm E.J."/>
        </authorList>
    </citation>
    <scope>NUCLEOTIDE SEQUENCE [LARGE SCALE GENOMIC DNA]</scope>
    <source>
        <strain evidence="1 2">BIOML-A2</strain>
    </source>
</reference>
<dbReference type="AlphaFoldDB" id="A0A174WGA2"/>
<protein>
    <submittedName>
        <fullName evidence="1">Uncharacterized protein</fullName>
    </submittedName>
</protein>
<evidence type="ECO:0000313" key="2">
    <source>
        <dbReference type="Proteomes" id="UP000434475"/>
    </source>
</evidence>
<organism evidence="1 2">
    <name type="scientific">Flavonifractor plautii</name>
    <name type="common">Fusobacterium plautii</name>
    <dbReference type="NCBI Taxonomy" id="292800"/>
    <lineage>
        <taxon>Bacteria</taxon>
        <taxon>Bacillati</taxon>
        <taxon>Bacillota</taxon>
        <taxon>Clostridia</taxon>
        <taxon>Eubacteriales</taxon>
        <taxon>Oscillospiraceae</taxon>
        <taxon>Flavonifractor</taxon>
    </lineage>
</organism>
<name>A0A174WGA2_FLAPL</name>
<sequence>MKEIPIIFHAGIGSLHIRMPRQQIEETINRLHTKLSLQRDSRVLIAKDLEEDGYTRYQDDAFFFMIKYEKDSAIEICVHRALRDGNHAIVTLGGMDAFCTPAKQLITELKRFSSFSCDASDERFGTNYEFADIGIRLWREDGSDEYGCFDIIGIS</sequence>
<evidence type="ECO:0000313" key="1">
    <source>
        <dbReference type="EMBL" id="MSB23070.1"/>
    </source>
</evidence>
<proteinExistence type="predicted"/>
<comment type="caution">
    <text evidence="1">The sequence shown here is derived from an EMBL/GenBank/DDBJ whole genome shotgun (WGS) entry which is preliminary data.</text>
</comment>
<dbReference type="EMBL" id="WKPR01000073">
    <property type="protein sequence ID" value="MSB23070.1"/>
    <property type="molecule type" value="Genomic_DNA"/>
</dbReference>
<gene>
    <name evidence="1" type="ORF">GKE97_26900</name>
</gene>